<dbReference type="EMBL" id="PYXZ01000002">
    <property type="protein sequence ID" value="PUA82062.1"/>
    <property type="molecule type" value="Genomic_DNA"/>
</dbReference>
<dbReference type="GO" id="GO:0006355">
    <property type="term" value="P:regulation of DNA-templated transcription"/>
    <property type="evidence" value="ECO:0007669"/>
    <property type="project" value="InterPro"/>
</dbReference>
<dbReference type="RefSeq" id="WP_108343946.1">
    <property type="nucleotide sequence ID" value="NZ_PYXZ01000002.1"/>
</dbReference>
<organism evidence="2 3">
    <name type="scientific">Nocardioides currus</name>
    <dbReference type="NCBI Taxonomy" id="2133958"/>
    <lineage>
        <taxon>Bacteria</taxon>
        <taxon>Bacillati</taxon>
        <taxon>Actinomycetota</taxon>
        <taxon>Actinomycetes</taxon>
        <taxon>Propionibacteriales</taxon>
        <taxon>Nocardioidaceae</taxon>
        <taxon>Nocardioides</taxon>
    </lineage>
</organism>
<keyword evidence="3" id="KW-1185">Reference proteome</keyword>
<dbReference type="InterPro" id="IPR010985">
    <property type="entry name" value="Ribbon_hlx_hlx"/>
</dbReference>
<dbReference type="SUPFAM" id="SSF47598">
    <property type="entry name" value="Ribbon-helix-helix"/>
    <property type="match status" value="1"/>
</dbReference>
<feature type="domain" description="CopG-like ribbon-helix-helix" evidence="1">
    <location>
        <begin position="21"/>
        <end position="58"/>
    </location>
</feature>
<protein>
    <recommendedName>
        <fullName evidence="1">CopG-like ribbon-helix-helix domain-containing protein</fullName>
    </recommendedName>
</protein>
<reference evidence="2 3" key="1">
    <citation type="submission" date="2018-03" db="EMBL/GenBank/DDBJ databases">
        <authorList>
            <person name="Keele B.F."/>
        </authorList>
    </citation>
    <scope>NUCLEOTIDE SEQUENCE [LARGE SCALE GENOMIC DNA]</scope>
    <source>
        <strain evidence="2 3">IB-3</strain>
    </source>
</reference>
<gene>
    <name evidence="2" type="ORF">C7S10_08560</name>
</gene>
<dbReference type="Proteomes" id="UP000244867">
    <property type="component" value="Unassembled WGS sequence"/>
</dbReference>
<evidence type="ECO:0000259" key="1">
    <source>
        <dbReference type="Pfam" id="PF07878"/>
    </source>
</evidence>
<dbReference type="InterPro" id="IPR013321">
    <property type="entry name" value="Arc_rbn_hlx_hlx"/>
</dbReference>
<dbReference type="AlphaFoldDB" id="A0A2R7Z0B9"/>
<evidence type="ECO:0000313" key="2">
    <source>
        <dbReference type="EMBL" id="PUA82062.1"/>
    </source>
</evidence>
<name>A0A2R7Z0B9_9ACTN</name>
<proteinExistence type="predicted"/>
<dbReference type="InterPro" id="IPR012869">
    <property type="entry name" value="RHH_5"/>
</dbReference>
<evidence type="ECO:0000313" key="3">
    <source>
        <dbReference type="Proteomes" id="UP000244867"/>
    </source>
</evidence>
<sequence>MPTSTQSPITVSPAPANDVAIVVRLPQDLREALKARAAAEDRSVASVMRLAARQYVESEVTL</sequence>
<dbReference type="Gene3D" id="1.10.1220.10">
    <property type="entry name" value="Met repressor-like"/>
    <property type="match status" value="1"/>
</dbReference>
<comment type="caution">
    <text evidence="2">The sequence shown here is derived from an EMBL/GenBank/DDBJ whole genome shotgun (WGS) entry which is preliminary data.</text>
</comment>
<accession>A0A2R7Z0B9</accession>
<dbReference type="Pfam" id="PF07878">
    <property type="entry name" value="RHH_5"/>
    <property type="match status" value="1"/>
</dbReference>